<name>A0ABM7M6B3_9ACTN</name>
<evidence type="ECO:0000313" key="1">
    <source>
        <dbReference type="EMBL" id="BCJ47198.1"/>
    </source>
</evidence>
<dbReference type="Pfam" id="PF00378">
    <property type="entry name" value="ECH_1"/>
    <property type="match status" value="1"/>
</dbReference>
<keyword evidence="2" id="KW-1185">Reference proteome</keyword>
<dbReference type="Proteomes" id="UP000676967">
    <property type="component" value="Chromosome"/>
</dbReference>
<evidence type="ECO:0000313" key="2">
    <source>
        <dbReference type="Proteomes" id="UP000676967"/>
    </source>
</evidence>
<reference evidence="1 2" key="1">
    <citation type="submission" date="2020-08" db="EMBL/GenBank/DDBJ databases">
        <title>Whole genome shotgun sequence of Actinoplanes ianthinogenes NBRC 13996.</title>
        <authorList>
            <person name="Komaki H."/>
            <person name="Tamura T."/>
        </authorList>
    </citation>
    <scope>NUCLEOTIDE SEQUENCE [LARGE SCALE GENOMIC DNA]</scope>
    <source>
        <strain evidence="1 2">NBRC 13996</strain>
    </source>
</reference>
<dbReference type="RefSeq" id="WP_189334994.1">
    <property type="nucleotide sequence ID" value="NZ_AP023356.1"/>
</dbReference>
<sequence>MIELDEVDGITVVRLAHGKVNALDLELLERITATFTALDTGPAPAIVLTGTGRAFSAGVDLWRIIDGGAAYVHAFLPALEAAFLAVFTVGKPVVAALNGHAIAGGAILAAGCDHRIMADGAGTIGVTELRVGVPFPASALEILGHAYGEPQARRQIIAADTLGPAAALAAGRVDELSPPEELLKSAVATARRLAAQTPADTFRLTKQQLQATARRRLATRPPDLDPQVSHLWVRAAEDGRLRDYMAAVGNG</sequence>
<accession>A0ABM7M6B3</accession>
<dbReference type="InterPro" id="IPR001753">
    <property type="entry name" value="Enoyl-CoA_hydra/iso"/>
</dbReference>
<protein>
    <submittedName>
        <fullName evidence="1">Enoyl-CoA hydratase</fullName>
    </submittedName>
</protein>
<dbReference type="InterPro" id="IPR029045">
    <property type="entry name" value="ClpP/crotonase-like_dom_sf"/>
</dbReference>
<dbReference type="CDD" id="cd06558">
    <property type="entry name" value="crotonase-like"/>
    <property type="match status" value="1"/>
</dbReference>
<dbReference type="SUPFAM" id="SSF52096">
    <property type="entry name" value="ClpP/crotonase"/>
    <property type="match status" value="1"/>
</dbReference>
<dbReference type="Gene3D" id="3.90.226.10">
    <property type="entry name" value="2-enoyl-CoA Hydratase, Chain A, domain 1"/>
    <property type="match status" value="1"/>
</dbReference>
<dbReference type="EMBL" id="AP023356">
    <property type="protein sequence ID" value="BCJ47198.1"/>
    <property type="molecule type" value="Genomic_DNA"/>
</dbReference>
<dbReference type="PANTHER" id="PTHR11941:SF54">
    <property type="entry name" value="ENOYL-COA HYDRATASE, MITOCHONDRIAL"/>
    <property type="match status" value="1"/>
</dbReference>
<gene>
    <name evidence="1" type="primary">paaG_6</name>
    <name evidence="1" type="ORF">Aiant_78550</name>
</gene>
<dbReference type="PANTHER" id="PTHR11941">
    <property type="entry name" value="ENOYL-COA HYDRATASE-RELATED"/>
    <property type="match status" value="1"/>
</dbReference>
<proteinExistence type="predicted"/>
<organism evidence="1 2">
    <name type="scientific">Actinoplanes ianthinogenes</name>
    <dbReference type="NCBI Taxonomy" id="122358"/>
    <lineage>
        <taxon>Bacteria</taxon>
        <taxon>Bacillati</taxon>
        <taxon>Actinomycetota</taxon>
        <taxon>Actinomycetes</taxon>
        <taxon>Micromonosporales</taxon>
        <taxon>Micromonosporaceae</taxon>
        <taxon>Actinoplanes</taxon>
    </lineage>
</organism>